<sequence length="40" mass="4609">MPISWNNHLVGFYMEAYYSITSFYNGYGGIEGIEKAKIED</sequence>
<proteinExistence type="predicted"/>
<dbReference type="GeneID" id="78531795"/>
<name>A0A137SYR2_9BACT</name>
<dbReference type="PATRIC" id="fig|28125.4.peg.992"/>
<gene>
    <name evidence="1" type="ORF">HMPREF3202_01002</name>
</gene>
<dbReference type="RefSeq" id="WP_262498667.1">
    <property type="nucleotide sequence ID" value="NZ_CAUPGI010000025.1"/>
</dbReference>
<dbReference type="Proteomes" id="UP000070093">
    <property type="component" value="Unassembled WGS sequence"/>
</dbReference>
<accession>A0A137SYR2</accession>
<dbReference type="AlphaFoldDB" id="A0A137SYR2"/>
<comment type="caution">
    <text evidence="1">The sequence shown here is derived from an EMBL/GenBank/DDBJ whole genome shotgun (WGS) entry which is preliminary data.</text>
</comment>
<reference evidence="1 2" key="1">
    <citation type="submission" date="2016-02" db="EMBL/GenBank/DDBJ databases">
        <authorList>
            <person name="Wen L."/>
            <person name="He K."/>
            <person name="Yang H."/>
        </authorList>
    </citation>
    <scope>NUCLEOTIDE SEQUENCE [LARGE SCALE GENOMIC DNA]</scope>
    <source>
        <strain evidence="1 2">GED7880</strain>
    </source>
</reference>
<protein>
    <submittedName>
        <fullName evidence="1">Uncharacterized protein</fullName>
    </submittedName>
</protein>
<organism evidence="1 2">
    <name type="scientific">Prevotella bivia</name>
    <dbReference type="NCBI Taxonomy" id="28125"/>
    <lineage>
        <taxon>Bacteria</taxon>
        <taxon>Pseudomonadati</taxon>
        <taxon>Bacteroidota</taxon>
        <taxon>Bacteroidia</taxon>
        <taxon>Bacteroidales</taxon>
        <taxon>Prevotellaceae</taxon>
        <taxon>Prevotella</taxon>
    </lineage>
</organism>
<evidence type="ECO:0000313" key="1">
    <source>
        <dbReference type="EMBL" id="KXO17547.1"/>
    </source>
</evidence>
<evidence type="ECO:0000313" key="2">
    <source>
        <dbReference type="Proteomes" id="UP000070093"/>
    </source>
</evidence>
<dbReference type="EMBL" id="LTAG01000041">
    <property type="protein sequence ID" value="KXO17547.1"/>
    <property type="molecule type" value="Genomic_DNA"/>
</dbReference>